<organism evidence="1 2">
    <name type="scientific">Macrosiphum euphorbiae</name>
    <name type="common">potato aphid</name>
    <dbReference type="NCBI Taxonomy" id="13131"/>
    <lineage>
        <taxon>Eukaryota</taxon>
        <taxon>Metazoa</taxon>
        <taxon>Ecdysozoa</taxon>
        <taxon>Arthropoda</taxon>
        <taxon>Hexapoda</taxon>
        <taxon>Insecta</taxon>
        <taxon>Pterygota</taxon>
        <taxon>Neoptera</taxon>
        <taxon>Paraneoptera</taxon>
        <taxon>Hemiptera</taxon>
        <taxon>Sternorrhyncha</taxon>
        <taxon>Aphidomorpha</taxon>
        <taxon>Aphidoidea</taxon>
        <taxon>Aphididae</taxon>
        <taxon>Macrosiphini</taxon>
        <taxon>Macrosiphum</taxon>
    </lineage>
</organism>
<sequence>MCSRLDGEHQIRQVKSGGGNCVRRRRDETAILSVLFVLPFGRRTPDTTKLLDWNDDLAGSPGSIYHIPRLLRLLRIMTSVCYVLIVFGGTFSEDGLMTWSSEPSDAFLLGVINLVYKLRPLVL</sequence>
<dbReference type="EMBL" id="CARXXK010000171">
    <property type="protein sequence ID" value="CAI6370057.1"/>
    <property type="molecule type" value="Genomic_DNA"/>
</dbReference>
<name>A0AAV0XQ47_9HEMI</name>
<dbReference type="AlphaFoldDB" id="A0AAV0XQ47"/>
<proteinExistence type="predicted"/>
<accession>A0AAV0XQ47</accession>
<protein>
    <submittedName>
        <fullName evidence="1">Uncharacterized protein</fullName>
    </submittedName>
</protein>
<reference evidence="1 2" key="1">
    <citation type="submission" date="2023-01" db="EMBL/GenBank/DDBJ databases">
        <authorList>
            <person name="Whitehead M."/>
        </authorList>
    </citation>
    <scope>NUCLEOTIDE SEQUENCE [LARGE SCALE GENOMIC DNA]</scope>
</reference>
<evidence type="ECO:0000313" key="1">
    <source>
        <dbReference type="EMBL" id="CAI6370057.1"/>
    </source>
</evidence>
<gene>
    <name evidence="1" type="ORF">MEUPH1_LOCUS24223</name>
</gene>
<evidence type="ECO:0000313" key="2">
    <source>
        <dbReference type="Proteomes" id="UP001160148"/>
    </source>
</evidence>
<dbReference type="Proteomes" id="UP001160148">
    <property type="component" value="Unassembled WGS sequence"/>
</dbReference>
<comment type="caution">
    <text evidence="1">The sequence shown here is derived from an EMBL/GenBank/DDBJ whole genome shotgun (WGS) entry which is preliminary data.</text>
</comment>
<keyword evidence="2" id="KW-1185">Reference proteome</keyword>